<evidence type="ECO:0000313" key="7">
    <source>
        <dbReference type="Proteomes" id="UP000799778"/>
    </source>
</evidence>
<dbReference type="Proteomes" id="UP000799778">
    <property type="component" value="Unassembled WGS sequence"/>
</dbReference>
<evidence type="ECO:0000259" key="4">
    <source>
        <dbReference type="Pfam" id="PF00370"/>
    </source>
</evidence>
<proteinExistence type="inferred from homology"/>
<dbReference type="AlphaFoldDB" id="A0A6A5XRD8"/>
<organism evidence="6 7">
    <name type="scientific">Aaosphaeria arxii CBS 175.79</name>
    <dbReference type="NCBI Taxonomy" id="1450172"/>
    <lineage>
        <taxon>Eukaryota</taxon>
        <taxon>Fungi</taxon>
        <taxon>Dikarya</taxon>
        <taxon>Ascomycota</taxon>
        <taxon>Pezizomycotina</taxon>
        <taxon>Dothideomycetes</taxon>
        <taxon>Pleosporomycetidae</taxon>
        <taxon>Pleosporales</taxon>
        <taxon>Pleosporales incertae sedis</taxon>
        <taxon>Aaosphaeria</taxon>
    </lineage>
</organism>
<dbReference type="GO" id="GO:0005737">
    <property type="term" value="C:cytoplasm"/>
    <property type="evidence" value="ECO:0007669"/>
    <property type="project" value="TreeGrafter"/>
</dbReference>
<dbReference type="Gene3D" id="3.30.420.40">
    <property type="match status" value="1"/>
</dbReference>
<dbReference type="EMBL" id="ML978069">
    <property type="protein sequence ID" value="KAF2015742.1"/>
    <property type="molecule type" value="Genomic_DNA"/>
</dbReference>
<evidence type="ECO:0000313" key="6">
    <source>
        <dbReference type="EMBL" id="KAF2015742.1"/>
    </source>
</evidence>
<dbReference type="Pfam" id="PF00370">
    <property type="entry name" value="FGGY_N"/>
    <property type="match status" value="1"/>
</dbReference>
<dbReference type="OrthoDB" id="203824at2759"/>
<reference evidence="6" key="1">
    <citation type="journal article" date="2020" name="Stud. Mycol.">
        <title>101 Dothideomycetes genomes: a test case for predicting lifestyles and emergence of pathogens.</title>
        <authorList>
            <person name="Haridas S."/>
            <person name="Albert R."/>
            <person name="Binder M."/>
            <person name="Bloem J."/>
            <person name="Labutti K."/>
            <person name="Salamov A."/>
            <person name="Andreopoulos B."/>
            <person name="Baker S."/>
            <person name="Barry K."/>
            <person name="Bills G."/>
            <person name="Bluhm B."/>
            <person name="Cannon C."/>
            <person name="Castanera R."/>
            <person name="Culley D."/>
            <person name="Daum C."/>
            <person name="Ezra D."/>
            <person name="Gonzalez J."/>
            <person name="Henrissat B."/>
            <person name="Kuo A."/>
            <person name="Liang C."/>
            <person name="Lipzen A."/>
            <person name="Lutzoni F."/>
            <person name="Magnuson J."/>
            <person name="Mondo S."/>
            <person name="Nolan M."/>
            <person name="Ohm R."/>
            <person name="Pangilinan J."/>
            <person name="Park H.-J."/>
            <person name="Ramirez L."/>
            <person name="Alfaro M."/>
            <person name="Sun H."/>
            <person name="Tritt A."/>
            <person name="Yoshinaga Y."/>
            <person name="Zwiers L.-H."/>
            <person name="Turgeon B."/>
            <person name="Goodwin S."/>
            <person name="Spatafora J."/>
            <person name="Crous P."/>
            <person name="Grigoriev I."/>
        </authorList>
    </citation>
    <scope>NUCLEOTIDE SEQUENCE</scope>
    <source>
        <strain evidence="6">CBS 175.79</strain>
    </source>
</reference>
<dbReference type="CDD" id="cd07782">
    <property type="entry name" value="ASKHA_NBD_FGGY_D-RBK"/>
    <property type="match status" value="1"/>
</dbReference>
<gene>
    <name evidence="6" type="ORF">BU24DRAFT_422052</name>
</gene>
<evidence type="ECO:0000256" key="1">
    <source>
        <dbReference type="ARBA" id="ARBA00009156"/>
    </source>
</evidence>
<keyword evidence="7" id="KW-1185">Reference proteome</keyword>
<feature type="domain" description="Carbohydrate kinase FGGY N-terminal" evidence="4">
    <location>
        <begin position="16"/>
        <end position="285"/>
    </location>
</feature>
<dbReference type="RefSeq" id="XP_033384081.1">
    <property type="nucleotide sequence ID" value="XM_033527884.1"/>
</dbReference>
<comment type="similarity">
    <text evidence="1">Belongs to the FGGY kinase family.</text>
</comment>
<dbReference type="GO" id="GO:0019321">
    <property type="term" value="P:pentose metabolic process"/>
    <property type="evidence" value="ECO:0007669"/>
    <property type="project" value="TreeGrafter"/>
</dbReference>
<dbReference type="GO" id="GO:0019150">
    <property type="term" value="F:D-ribulokinase activity"/>
    <property type="evidence" value="ECO:0007669"/>
    <property type="project" value="TreeGrafter"/>
</dbReference>
<dbReference type="SUPFAM" id="SSF53067">
    <property type="entry name" value="Actin-like ATPase domain"/>
    <property type="match status" value="2"/>
</dbReference>
<dbReference type="InterPro" id="IPR043129">
    <property type="entry name" value="ATPase_NBD"/>
</dbReference>
<dbReference type="Gene3D" id="1.20.58.2240">
    <property type="match status" value="1"/>
</dbReference>
<evidence type="ECO:0000256" key="2">
    <source>
        <dbReference type="ARBA" id="ARBA00022679"/>
    </source>
</evidence>
<keyword evidence="3 6" id="KW-0418">Kinase</keyword>
<evidence type="ECO:0000259" key="5">
    <source>
        <dbReference type="Pfam" id="PF02782"/>
    </source>
</evidence>
<accession>A0A6A5XRD8</accession>
<evidence type="ECO:0000256" key="3">
    <source>
        <dbReference type="ARBA" id="ARBA00022777"/>
    </source>
</evidence>
<feature type="domain" description="Carbohydrate kinase FGGY C-terminal" evidence="5">
    <location>
        <begin position="305"/>
        <end position="516"/>
    </location>
</feature>
<dbReference type="PIRSF" id="PIRSF000538">
    <property type="entry name" value="GlpK"/>
    <property type="match status" value="1"/>
</dbReference>
<protein>
    <submittedName>
        <fullName evidence="6">D-ribulokinase</fullName>
    </submittedName>
</protein>
<dbReference type="GeneID" id="54285281"/>
<dbReference type="InterPro" id="IPR006003">
    <property type="entry name" value="FGGY_RbtK-like"/>
</dbReference>
<sequence length="584" mass="63486">MPDEPHVERATKSHFIGVDVGTGSARACLIDQNGTIITTASRDIQQWQPRPGIYVQSTSDIWASVCYAVREAMKQSQVHAPSVGGIAFVATCSLAIFTHDTDEPVAAGGSKGDESDHNIILWMDQRAGSETDTINKTKNELLRYLGGSISILMELPKILWLKNHMTPEEFQKCRFFDLHDALTHIATGNQRFPCSDNCTQDNLPPTLPLGVDGTAKGWSKEFLEEIGLEELAANDFRMVGGVCPHGKPPLAAALVGSLSPKSAQDLGLTTDVAVGVGTIDAYSGWVGTIGSQFEGQDRFPLHSRMAAIAGTSSCYLVANRKPVFADGIWGPYQDWIMPGHWMSSGGQAATGMLIQHVMEIHPAYNEAVSSAKSSNTSIFDFLDRHLEHMRTTAQASSISYLARHYFFYGDLYGNRSPIADPHMTGSVVGLTADKSLDNLAIQYYGVLEFIAHQIRQVITTMNDSGAEITSLFMSGSVALNPILLKLITLSCDMPVIVPKSVSTSVCFGAAILSVKAATQSTDSLWSTMQTVGQRAEVWYPEEDAGKKALLDVKYTIYLEQCARQQAFRGMVDAAIAKHPRTSLL</sequence>
<name>A0A6A5XRD8_9PLEO</name>
<dbReference type="NCBIfam" id="TIGR01315">
    <property type="entry name" value="5C_CHO_kinase"/>
    <property type="match status" value="1"/>
</dbReference>
<dbReference type="InterPro" id="IPR018484">
    <property type="entry name" value="FGGY_N"/>
</dbReference>
<keyword evidence="2" id="KW-0808">Transferase</keyword>
<dbReference type="PANTHER" id="PTHR43435:SF4">
    <property type="entry name" value="FGGY CARBOHYDRATE KINASE DOMAIN-CONTAINING PROTEIN"/>
    <property type="match status" value="1"/>
</dbReference>
<dbReference type="InterPro" id="IPR018485">
    <property type="entry name" value="FGGY_C"/>
</dbReference>
<dbReference type="InterPro" id="IPR000577">
    <property type="entry name" value="Carb_kinase_FGGY"/>
</dbReference>
<dbReference type="Pfam" id="PF02782">
    <property type="entry name" value="FGGY_C"/>
    <property type="match status" value="1"/>
</dbReference>
<dbReference type="PANTHER" id="PTHR43435">
    <property type="entry name" value="RIBULOKINASE"/>
    <property type="match status" value="1"/>
</dbReference>